<comment type="caution">
    <text evidence="2">The sequence shown here is derived from an EMBL/GenBank/DDBJ whole genome shotgun (WGS) entry which is preliminary data.</text>
</comment>
<proteinExistence type="predicted"/>
<evidence type="ECO:0000313" key="2">
    <source>
        <dbReference type="EMBL" id="KAL3788216.1"/>
    </source>
</evidence>
<organism evidence="2 3">
    <name type="scientific">Cyclotella cryptica</name>
    <dbReference type="NCBI Taxonomy" id="29204"/>
    <lineage>
        <taxon>Eukaryota</taxon>
        <taxon>Sar</taxon>
        <taxon>Stramenopiles</taxon>
        <taxon>Ochrophyta</taxon>
        <taxon>Bacillariophyta</taxon>
        <taxon>Coscinodiscophyceae</taxon>
        <taxon>Thalassiosirophycidae</taxon>
        <taxon>Stephanodiscales</taxon>
        <taxon>Stephanodiscaceae</taxon>
        <taxon>Cyclotella</taxon>
    </lineage>
</organism>
<dbReference type="EMBL" id="JABMIG020000160">
    <property type="protein sequence ID" value="KAL3788216.1"/>
    <property type="molecule type" value="Genomic_DNA"/>
</dbReference>
<sequence length="65" mass="7399">MILQKLKQVQVRNEKIIRGVMHSASLNITKNSHDKQSTQGMKNYIPTRQNAPNSSRAAFMQSENT</sequence>
<keyword evidence="3" id="KW-1185">Reference proteome</keyword>
<protein>
    <submittedName>
        <fullName evidence="2">Uncharacterized protein</fullName>
    </submittedName>
</protein>
<name>A0ABD3PK96_9STRA</name>
<evidence type="ECO:0000256" key="1">
    <source>
        <dbReference type="SAM" id="MobiDB-lite"/>
    </source>
</evidence>
<dbReference type="AlphaFoldDB" id="A0ABD3PK96"/>
<feature type="region of interest" description="Disordered" evidence="1">
    <location>
        <begin position="27"/>
        <end position="65"/>
    </location>
</feature>
<evidence type="ECO:0000313" key="3">
    <source>
        <dbReference type="Proteomes" id="UP001516023"/>
    </source>
</evidence>
<accession>A0ABD3PK96</accession>
<dbReference type="Proteomes" id="UP001516023">
    <property type="component" value="Unassembled WGS sequence"/>
</dbReference>
<gene>
    <name evidence="2" type="ORF">HJC23_004683</name>
</gene>
<feature type="compositionally biased region" description="Polar residues" evidence="1">
    <location>
        <begin position="37"/>
        <end position="65"/>
    </location>
</feature>
<reference evidence="2 3" key="1">
    <citation type="journal article" date="2020" name="G3 (Bethesda)">
        <title>Improved Reference Genome for Cyclotella cryptica CCMP332, a Model for Cell Wall Morphogenesis, Salinity Adaptation, and Lipid Production in Diatoms (Bacillariophyta).</title>
        <authorList>
            <person name="Roberts W.R."/>
            <person name="Downey K.M."/>
            <person name="Ruck E.C."/>
            <person name="Traller J.C."/>
            <person name="Alverson A.J."/>
        </authorList>
    </citation>
    <scope>NUCLEOTIDE SEQUENCE [LARGE SCALE GENOMIC DNA]</scope>
    <source>
        <strain evidence="2 3">CCMP332</strain>
    </source>
</reference>